<organism evidence="1 2">
    <name type="scientific">Apatococcus fuscideae</name>
    <dbReference type="NCBI Taxonomy" id="2026836"/>
    <lineage>
        <taxon>Eukaryota</taxon>
        <taxon>Viridiplantae</taxon>
        <taxon>Chlorophyta</taxon>
        <taxon>core chlorophytes</taxon>
        <taxon>Trebouxiophyceae</taxon>
        <taxon>Chlorellales</taxon>
        <taxon>Chlorellaceae</taxon>
        <taxon>Apatococcus</taxon>
    </lineage>
</organism>
<accession>A0AAW1TC77</accession>
<name>A0AAW1TC77_9CHLO</name>
<evidence type="ECO:0000313" key="1">
    <source>
        <dbReference type="EMBL" id="KAK9867432.1"/>
    </source>
</evidence>
<gene>
    <name evidence="1" type="ORF">WJX84_011974</name>
</gene>
<dbReference type="Proteomes" id="UP001485043">
    <property type="component" value="Unassembled WGS sequence"/>
</dbReference>
<protein>
    <submittedName>
        <fullName evidence="1">Uncharacterized protein</fullName>
    </submittedName>
</protein>
<dbReference type="EMBL" id="JALJOV010000088">
    <property type="protein sequence ID" value="KAK9867432.1"/>
    <property type="molecule type" value="Genomic_DNA"/>
</dbReference>
<reference evidence="1 2" key="1">
    <citation type="journal article" date="2024" name="Nat. Commun.">
        <title>Phylogenomics reveals the evolutionary origins of lichenization in chlorophyte algae.</title>
        <authorList>
            <person name="Puginier C."/>
            <person name="Libourel C."/>
            <person name="Otte J."/>
            <person name="Skaloud P."/>
            <person name="Haon M."/>
            <person name="Grisel S."/>
            <person name="Petersen M."/>
            <person name="Berrin J.G."/>
            <person name="Delaux P.M."/>
            <person name="Dal Grande F."/>
            <person name="Keller J."/>
        </authorList>
    </citation>
    <scope>NUCLEOTIDE SEQUENCE [LARGE SCALE GENOMIC DNA]</scope>
    <source>
        <strain evidence="1 2">SAG 2523</strain>
    </source>
</reference>
<evidence type="ECO:0000313" key="2">
    <source>
        <dbReference type="Proteomes" id="UP001485043"/>
    </source>
</evidence>
<proteinExistence type="predicted"/>
<dbReference type="AlphaFoldDB" id="A0AAW1TC77"/>
<comment type="caution">
    <text evidence="1">The sequence shown here is derived from an EMBL/GenBank/DDBJ whole genome shotgun (WGS) entry which is preliminary data.</text>
</comment>
<keyword evidence="2" id="KW-1185">Reference proteome</keyword>
<sequence>MTSSSGRSYYSMRSLSDLNIENLSIWKAKASHWDREQGDSGNTFQATLVYPAAERMLLVAEHTSACLQGKTPEVHLCFPSLSGLSLRPLWPSTAAVGPATSHLSLFWCTWMLGPASPHFWANRWTLGQGLAKQPVPLGW</sequence>